<sequence length="167" mass="19341">MINKPPEFCFSISYIELAANLETSIKGFKMLSENKLEERIVQYTIEAKTNDQLLFFEPELEVNVKRDTYYHIRPPSETSYLVFTQSISGPSFTNVENECLSIAESIGTNGFILLKNKAPCVAFLKKDKRWYWLPLQPYSQLPVMQTELLPFGEINEGEEFFTTFLKT</sequence>
<gene>
    <name evidence="1" type="ORF">BCR25_16025</name>
</gene>
<dbReference type="RefSeq" id="WP_069662555.1">
    <property type="nucleotide sequence ID" value="NZ_JBHUJJ010000002.1"/>
</dbReference>
<dbReference type="EMBL" id="MIJY01000005">
    <property type="protein sequence ID" value="OEG18706.1"/>
    <property type="molecule type" value="Genomic_DNA"/>
</dbReference>
<organism evidence="1 2">
    <name type="scientific">Enterococcus termitis</name>
    <dbReference type="NCBI Taxonomy" id="332950"/>
    <lineage>
        <taxon>Bacteria</taxon>
        <taxon>Bacillati</taxon>
        <taxon>Bacillota</taxon>
        <taxon>Bacilli</taxon>
        <taxon>Lactobacillales</taxon>
        <taxon>Enterococcaceae</taxon>
        <taxon>Enterococcus</taxon>
    </lineage>
</organism>
<evidence type="ECO:0000313" key="1">
    <source>
        <dbReference type="EMBL" id="OEG18706.1"/>
    </source>
</evidence>
<keyword evidence="2" id="KW-1185">Reference proteome</keyword>
<dbReference type="AlphaFoldDB" id="A0A1E5H1C2"/>
<reference evidence="2" key="1">
    <citation type="submission" date="2016-09" db="EMBL/GenBank/DDBJ databases">
        <authorList>
            <person name="Gulvik C.A."/>
        </authorList>
    </citation>
    <scope>NUCLEOTIDE SEQUENCE [LARGE SCALE GENOMIC DNA]</scope>
    <source>
        <strain evidence="2">LMG 8895</strain>
    </source>
</reference>
<accession>A0A1E5H1C2</accession>
<dbReference type="Proteomes" id="UP000095094">
    <property type="component" value="Unassembled WGS sequence"/>
</dbReference>
<comment type="caution">
    <text evidence="1">The sequence shown here is derived from an EMBL/GenBank/DDBJ whole genome shotgun (WGS) entry which is preliminary data.</text>
</comment>
<name>A0A1E5H1C2_9ENTE</name>
<evidence type="ECO:0000313" key="2">
    <source>
        <dbReference type="Proteomes" id="UP000095094"/>
    </source>
</evidence>
<proteinExistence type="predicted"/>
<protein>
    <submittedName>
        <fullName evidence="1">Uncharacterized protein</fullName>
    </submittedName>
</protein>